<dbReference type="EMBL" id="CAJHJT010000012">
    <property type="protein sequence ID" value="CAD6999563.1"/>
    <property type="molecule type" value="Genomic_DNA"/>
</dbReference>
<reference evidence="1" key="1">
    <citation type="submission" date="2020-11" db="EMBL/GenBank/DDBJ databases">
        <authorList>
            <person name="Whitehead M."/>
        </authorList>
    </citation>
    <scope>NUCLEOTIDE SEQUENCE</scope>
    <source>
        <strain evidence="1">EGII</strain>
    </source>
</reference>
<sequence length="104" mass="11774">MAGAPRVPHYLEQTHSDVLRYSASQSTECWITRSVCHANRSNILVINAKPNSPKQVTDDKKTHKKKRILHRPGIEPGPPAWQASILPLNHRCLLRVLPLEQIVN</sequence>
<evidence type="ECO:0000313" key="1">
    <source>
        <dbReference type="EMBL" id="CAD6999563.1"/>
    </source>
</evidence>
<dbReference type="Proteomes" id="UP000606786">
    <property type="component" value="Unassembled WGS sequence"/>
</dbReference>
<dbReference type="AlphaFoldDB" id="A0A811URD2"/>
<accession>A0A811URD2</accession>
<name>A0A811URD2_CERCA</name>
<keyword evidence="2" id="KW-1185">Reference proteome</keyword>
<evidence type="ECO:0000313" key="2">
    <source>
        <dbReference type="Proteomes" id="UP000606786"/>
    </source>
</evidence>
<gene>
    <name evidence="1" type="ORF">CCAP1982_LOCUS8088</name>
</gene>
<comment type="caution">
    <text evidence="1">The sequence shown here is derived from an EMBL/GenBank/DDBJ whole genome shotgun (WGS) entry which is preliminary data.</text>
</comment>
<proteinExistence type="predicted"/>
<protein>
    <submittedName>
        <fullName evidence="1">(Mediterranean fruit fly) hypothetical protein</fullName>
    </submittedName>
</protein>
<organism evidence="1 2">
    <name type="scientific">Ceratitis capitata</name>
    <name type="common">Mediterranean fruit fly</name>
    <name type="synonym">Tephritis capitata</name>
    <dbReference type="NCBI Taxonomy" id="7213"/>
    <lineage>
        <taxon>Eukaryota</taxon>
        <taxon>Metazoa</taxon>
        <taxon>Ecdysozoa</taxon>
        <taxon>Arthropoda</taxon>
        <taxon>Hexapoda</taxon>
        <taxon>Insecta</taxon>
        <taxon>Pterygota</taxon>
        <taxon>Neoptera</taxon>
        <taxon>Endopterygota</taxon>
        <taxon>Diptera</taxon>
        <taxon>Brachycera</taxon>
        <taxon>Muscomorpha</taxon>
        <taxon>Tephritoidea</taxon>
        <taxon>Tephritidae</taxon>
        <taxon>Ceratitis</taxon>
        <taxon>Ceratitis</taxon>
    </lineage>
</organism>